<keyword evidence="5" id="KW-1185">Reference proteome</keyword>
<feature type="signal peptide" evidence="2">
    <location>
        <begin position="1"/>
        <end position="19"/>
    </location>
</feature>
<dbReference type="Pfam" id="PF16729">
    <property type="entry name" value="DUF5067"/>
    <property type="match status" value="1"/>
</dbReference>
<dbReference type="RefSeq" id="WP_262580885.1">
    <property type="nucleotide sequence ID" value="NZ_JAOQJV010000002.1"/>
</dbReference>
<gene>
    <name evidence="4" type="ORF">OCV65_02825</name>
</gene>
<evidence type="ECO:0000259" key="3">
    <source>
        <dbReference type="Pfam" id="PF16729"/>
    </source>
</evidence>
<proteinExistence type="predicted"/>
<name>A0ABT2S3T2_9FIRM</name>
<organism evidence="4 5">
    <name type="scientific">Dorea ammoniilytica</name>
    <dbReference type="NCBI Taxonomy" id="2981788"/>
    <lineage>
        <taxon>Bacteria</taxon>
        <taxon>Bacillati</taxon>
        <taxon>Bacillota</taxon>
        <taxon>Clostridia</taxon>
        <taxon>Lachnospirales</taxon>
        <taxon>Lachnospiraceae</taxon>
        <taxon>Dorea</taxon>
    </lineage>
</organism>
<evidence type="ECO:0000313" key="4">
    <source>
        <dbReference type="EMBL" id="MCU6699173.1"/>
    </source>
</evidence>
<protein>
    <submittedName>
        <fullName evidence="4">DUF5067 domain-containing protein</fullName>
    </submittedName>
</protein>
<sequence>MLSIMLAGVLMLAVSGCGAEPQHKVSYVSGEKLTVLEQYDCVAVYTQYTNDSSETAVPADEVSVKAFQNGVELSPLVPTGDRTNGYVQCDSNVQSGTTADVVWLFELDDDSTVSVELSGGEKVEIPLTEE</sequence>
<dbReference type="Gene3D" id="2.60.40.1240">
    <property type="match status" value="1"/>
</dbReference>
<reference evidence="4 5" key="1">
    <citation type="journal article" date="2021" name="ISME Commun">
        <title>Automated analysis of genomic sequences facilitates high-throughput and comprehensive description of bacteria.</title>
        <authorList>
            <person name="Hitch T.C.A."/>
        </authorList>
    </citation>
    <scope>NUCLEOTIDE SEQUENCE [LARGE SCALE GENOMIC DNA]</scope>
    <source>
        <strain evidence="4 5">Sanger_02</strain>
    </source>
</reference>
<keyword evidence="1 2" id="KW-0732">Signal</keyword>
<evidence type="ECO:0000256" key="1">
    <source>
        <dbReference type="ARBA" id="ARBA00022729"/>
    </source>
</evidence>
<dbReference type="EMBL" id="JAOQJV010000002">
    <property type="protein sequence ID" value="MCU6699173.1"/>
    <property type="molecule type" value="Genomic_DNA"/>
</dbReference>
<dbReference type="InterPro" id="IPR029050">
    <property type="entry name" value="Immunoprotect_excell_Ig-like"/>
</dbReference>
<accession>A0ABT2S3T2</accession>
<evidence type="ECO:0000256" key="2">
    <source>
        <dbReference type="SAM" id="SignalP"/>
    </source>
</evidence>
<comment type="caution">
    <text evidence="4">The sequence shown here is derived from an EMBL/GenBank/DDBJ whole genome shotgun (WGS) entry which is preliminary data.</text>
</comment>
<dbReference type="InterPro" id="IPR031989">
    <property type="entry name" value="DUF5067"/>
</dbReference>
<dbReference type="Proteomes" id="UP001207605">
    <property type="component" value="Unassembled WGS sequence"/>
</dbReference>
<evidence type="ECO:0000313" key="5">
    <source>
        <dbReference type="Proteomes" id="UP001207605"/>
    </source>
</evidence>
<feature type="domain" description="DUF5067" evidence="3">
    <location>
        <begin position="34"/>
        <end position="118"/>
    </location>
</feature>
<feature type="chain" id="PRO_5045760029" evidence="2">
    <location>
        <begin position="20"/>
        <end position="130"/>
    </location>
</feature>